<name>A0A2G5TSH1_9PELO</name>
<reference evidence="3" key="1">
    <citation type="submission" date="2017-10" db="EMBL/GenBank/DDBJ databases">
        <title>Rapid genome shrinkage in a self-fertile nematode reveals novel sperm competition proteins.</title>
        <authorList>
            <person name="Yin D."/>
            <person name="Schwarz E.M."/>
            <person name="Thomas C.G."/>
            <person name="Felde R.L."/>
            <person name="Korf I.F."/>
            <person name="Cutter A.D."/>
            <person name="Schartner C.M."/>
            <person name="Ralston E.J."/>
            <person name="Meyer B.J."/>
            <person name="Haag E.S."/>
        </authorList>
    </citation>
    <scope>NUCLEOTIDE SEQUENCE [LARGE SCALE GENOMIC DNA]</scope>
    <source>
        <strain evidence="3">JU1422</strain>
    </source>
</reference>
<protein>
    <submittedName>
        <fullName evidence="2">Uncharacterized protein</fullName>
    </submittedName>
</protein>
<proteinExistence type="predicted"/>
<gene>
    <name evidence="2" type="primary">Cnig_chr_V.g21563</name>
    <name evidence="2" type="ORF">B9Z55_021563</name>
</gene>
<feature type="transmembrane region" description="Helical" evidence="1">
    <location>
        <begin position="147"/>
        <end position="169"/>
    </location>
</feature>
<keyword evidence="1" id="KW-0812">Transmembrane</keyword>
<feature type="transmembrane region" description="Helical" evidence="1">
    <location>
        <begin position="104"/>
        <end position="127"/>
    </location>
</feature>
<feature type="transmembrane region" description="Helical" evidence="1">
    <location>
        <begin position="35"/>
        <end position="56"/>
    </location>
</feature>
<comment type="caution">
    <text evidence="2">The sequence shown here is derived from an EMBL/GenBank/DDBJ whole genome shotgun (WGS) entry which is preliminary data.</text>
</comment>
<dbReference type="AlphaFoldDB" id="A0A2G5TSH1"/>
<keyword evidence="1" id="KW-0472">Membrane</keyword>
<dbReference type="Proteomes" id="UP000230233">
    <property type="component" value="Chromosome V"/>
</dbReference>
<dbReference type="EMBL" id="PDUG01000005">
    <property type="protein sequence ID" value="PIC30259.1"/>
    <property type="molecule type" value="Genomic_DNA"/>
</dbReference>
<evidence type="ECO:0000313" key="3">
    <source>
        <dbReference type="Proteomes" id="UP000230233"/>
    </source>
</evidence>
<feature type="transmembrane region" description="Helical" evidence="1">
    <location>
        <begin position="76"/>
        <end position="97"/>
    </location>
</feature>
<evidence type="ECO:0000313" key="2">
    <source>
        <dbReference type="EMBL" id="PIC30259.1"/>
    </source>
</evidence>
<accession>A0A2G5TSH1</accession>
<organism evidence="2 3">
    <name type="scientific">Caenorhabditis nigoni</name>
    <dbReference type="NCBI Taxonomy" id="1611254"/>
    <lineage>
        <taxon>Eukaryota</taxon>
        <taxon>Metazoa</taxon>
        <taxon>Ecdysozoa</taxon>
        <taxon>Nematoda</taxon>
        <taxon>Chromadorea</taxon>
        <taxon>Rhabditida</taxon>
        <taxon>Rhabditina</taxon>
        <taxon>Rhabditomorpha</taxon>
        <taxon>Rhabditoidea</taxon>
        <taxon>Rhabditidae</taxon>
        <taxon>Peloderinae</taxon>
        <taxon>Caenorhabditis</taxon>
    </lineage>
</organism>
<evidence type="ECO:0000256" key="1">
    <source>
        <dbReference type="SAM" id="Phobius"/>
    </source>
</evidence>
<dbReference type="OrthoDB" id="10652721at2759"/>
<sequence length="203" mass="23530">MTEISKSTSIIEDETSDILSKKVLVKLKNWNNEDCLVLVLLLFLLSYGIECFFSLFDLYSSIFGDVKLPKNDNYTGFVFLFFEAYNLISAVTTVVIMHHIAQRFLKLWACLAICNIFIGFACIFHLYKVFTTDPNAEKYFYAFKYMLISMPIWFSMYVFANGFGALVLWRISNMKRGYYGDDIYLVIYGGEESSTKKMEISNL</sequence>
<keyword evidence="3" id="KW-1185">Reference proteome</keyword>
<keyword evidence="1" id="KW-1133">Transmembrane helix</keyword>